<evidence type="ECO:0000313" key="1">
    <source>
        <dbReference type="EMBL" id="ETO25523.1"/>
    </source>
</evidence>
<protein>
    <submittedName>
        <fullName evidence="1">Uncharacterized protein</fullName>
    </submittedName>
</protein>
<organism evidence="1 2">
    <name type="scientific">Reticulomyxa filosa</name>
    <dbReference type="NCBI Taxonomy" id="46433"/>
    <lineage>
        <taxon>Eukaryota</taxon>
        <taxon>Sar</taxon>
        <taxon>Rhizaria</taxon>
        <taxon>Retaria</taxon>
        <taxon>Foraminifera</taxon>
        <taxon>Monothalamids</taxon>
        <taxon>Reticulomyxidae</taxon>
        <taxon>Reticulomyxa</taxon>
    </lineage>
</organism>
<keyword evidence="2" id="KW-1185">Reference proteome</keyword>
<evidence type="ECO:0000313" key="2">
    <source>
        <dbReference type="Proteomes" id="UP000023152"/>
    </source>
</evidence>
<dbReference type="AlphaFoldDB" id="X6NHZ2"/>
<gene>
    <name evidence="1" type="ORF">RFI_11616</name>
</gene>
<dbReference type="EMBL" id="ASPP01008464">
    <property type="protein sequence ID" value="ETO25523.1"/>
    <property type="molecule type" value="Genomic_DNA"/>
</dbReference>
<comment type="caution">
    <text evidence="1">The sequence shown here is derived from an EMBL/GenBank/DDBJ whole genome shotgun (WGS) entry which is preliminary data.</text>
</comment>
<sequence length="158" mass="18802">MSPEERLKYFQDLSVSREQELHEQQRINKYLTNELTIHNREIDLLRQLLKQSVELLRQNLQYKYDLVISKGIADEVNDKVRAIKLDLDNAQKVKDERALRVHRRDYEILELLATCLSEKMYFHAHLVFHCLDEVLRDSMPLTQQFLLGYTTLNKTSGK</sequence>
<reference evidence="1 2" key="1">
    <citation type="journal article" date="2013" name="Curr. Biol.">
        <title>The Genome of the Foraminiferan Reticulomyxa filosa.</title>
        <authorList>
            <person name="Glockner G."/>
            <person name="Hulsmann N."/>
            <person name="Schleicher M."/>
            <person name="Noegel A.A."/>
            <person name="Eichinger L."/>
            <person name="Gallinger C."/>
            <person name="Pawlowski J."/>
            <person name="Sierra R."/>
            <person name="Euteneuer U."/>
            <person name="Pillet L."/>
            <person name="Moustafa A."/>
            <person name="Platzer M."/>
            <person name="Groth M."/>
            <person name="Szafranski K."/>
            <person name="Schliwa M."/>
        </authorList>
    </citation>
    <scope>NUCLEOTIDE SEQUENCE [LARGE SCALE GENOMIC DNA]</scope>
</reference>
<accession>X6NHZ2</accession>
<proteinExistence type="predicted"/>
<dbReference type="Proteomes" id="UP000023152">
    <property type="component" value="Unassembled WGS sequence"/>
</dbReference>
<name>X6NHZ2_RETFI</name>